<dbReference type="GO" id="GO:0008270">
    <property type="term" value="F:zinc ion binding"/>
    <property type="evidence" value="ECO:0007669"/>
    <property type="project" value="UniProtKB-KW"/>
</dbReference>
<comment type="caution">
    <text evidence="23">The sequence shown here is derived from an EMBL/GenBank/DDBJ whole genome shotgun (WGS) entry which is preliminary data.</text>
</comment>
<dbReference type="FunFam" id="3.30.40.10:FF:000094">
    <property type="entry name" value="E3 ubiquitin-protein ligase MIB2 isoform X1"/>
    <property type="match status" value="1"/>
</dbReference>
<dbReference type="GO" id="GO:0007219">
    <property type="term" value="P:Notch signaling pathway"/>
    <property type="evidence" value="ECO:0007669"/>
    <property type="project" value="UniProtKB-KW"/>
</dbReference>
<proteinExistence type="predicted"/>
<evidence type="ECO:0000256" key="8">
    <source>
        <dbReference type="ARBA" id="ARBA00022737"/>
    </source>
</evidence>
<dbReference type="SUPFAM" id="SSF159034">
    <property type="entry name" value="Mib/herc2 domain-like"/>
    <property type="match status" value="2"/>
</dbReference>
<evidence type="ECO:0000256" key="13">
    <source>
        <dbReference type="ARBA" id="ARBA00023043"/>
    </source>
</evidence>
<dbReference type="InterPro" id="IPR043145">
    <property type="entry name" value="Znf_ZZ_sf"/>
</dbReference>
<dbReference type="Gene3D" id="3.30.60.90">
    <property type="match status" value="1"/>
</dbReference>
<dbReference type="SUPFAM" id="SSF57850">
    <property type="entry name" value="RING/U-box"/>
    <property type="match status" value="1"/>
</dbReference>
<dbReference type="FunFam" id="2.30.30.40:FF:000044">
    <property type="entry name" value="E3 ubiquitin-protein ligase MIB2, putative"/>
    <property type="match status" value="1"/>
</dbReference>
<dbReference type="InterPro" id="IPR036770">
    <property type="entry name" value="Ankyrin_rpt-contain_sf"/>
</dbReference>
<evidence type="ECO:0000256" key="6">
    <source>
        <dbReference type="ARBA" id="ARBA00022679"/>
    </source>
</evidence>
<evidence type="ECO:0000256" key="17">
    <source>
        <dbReference type="ARBA" id="ARBA00080621"/>
    </source>
</evidence>
<evidence type="ECO:0000256" key="14">
    <source>
        <dbReference type="ARBA" id="ARBA00056224"/>
    </source>
</evidence>
<dbReference type="InterPro" id="IPR000433">
    <property type="entry name" value="Znf_ZZ"/>
</dbReference>
<evidence type="ECO:0000256" key="12">
    <source>
        <dbReference type="ARBA" id="ARBA00022976"/>
    </source>
</evidence>
<dbReference type="SMART" id="SM00248">
    <property type="entry name" value="ANK"/>
    <property type="match status" value="9"/>
</dbReference>
<evidence type="ECO:0000313" key="23">
    <source>
        <dbReference type="EMBL" id="KAK1340597.1"/>
    </source>
</evidence>
<dbReference type="Pfam" id="PF12796">
    <property type="entry name" value="Ank_2"/>
    <property type="match status" value="2"/>
</dbReference>
<feature type="repeat" description="ANK" evidence="18">
    <location>
        <begin position="692"/>
        <end position="724"/>
    </location>
</feature>
<dbReference type="PANTHER" id="PTHR24202:SF4">
    <property type="entry name" value="E3 UBIQUITIN-PROTEIN LIGASE MIB2-RELATED"/>
    <property type="match status" value="1"/>
</dbReference>
<evidence type="ECO:0000256" key="10">
    <source>
        <dbReference type="ARBA" id="ARBA00022786"/>
    </source>
</evidence>
<evidence type="ECO:0000256" key="1">
    <source>
        <dbReference type="ARBA" id="ARBA00000900"/>
    </source>
</evidence>
<dbReference type="InterPro" id="IPR013083">
    <property type="entry name" value="Znf_RING/FYVE/PHD"/>
</dbReference>
<dbReference type="Pfam" id="PF18346">
    <property type="entry name" value="SH3_15"/>
    <property type="match status" value="2"/>
</dbReference>
<evidence type="ECO:0000259" key="22">
    <source>
        <dbReference type="PROSITE" id="PS51416"/>
    </source>
</evidence>
<dbReference type="FunFam" id="2.30.30.40:FF:000078">
    <property type="entry name" value="Putative e3 ubiquitin-protein ligase mib2"/>
    <property type="match status" value="1"/>
</dbReference>
<dbReference type="CDD" id="cd16726">
    <property type="entry name" value="RING-HC_MIB2_rpt1"/>
    <property type="match status" value="1"/>
</dbReference>
<feature type="repeat" description="ANK" evidence="18">
    <location>
        <begin position="659"/>
        <end position="691"/>
    </location>
</feature>
<keyword evidence="24" id="KW-1185">Reference proteome</keyword>
<feature type="domain" description="MIB/HERC2" evidence="22">
    <location>
        <begin position="1"/>
        <end position="80"/>
    </location>
</feature>
<evidence type="ECO:0000256" key="20">
    <source>
        <dbReference type="SAM" id="MobiDB-lite"/>
    </source>
</evidence>
<evidence type="ECO:0000256" key="19">
    <source>
        <dbReference type="PROSITE-ProRule" id="PRU00228"/>
    </source>
</evidence>
<sequence length="1195" mass="127214">MDPDPQAGVQVGMRVVRGVDWKWGQQDGGEGGVGTVVELGRHGSPSTPDRTVVVQWDHGTRTNYRAGYQGAHDLLLYDNAQIGVRHPNIICDCCKKHGLRGMRWKCRVCADYDLCTQCYLNNKHDLAHAFERYETAHSRPVAMAGTEVACVALQPASSVEGHTESPPGPPKDPIEGHLPGGKGGRGPDWEWGSQDGGEGKPGRVVDIRGWDVETGRSVASVTWADGTTNVYRVGHKGKVDLKCVGEAAGGFYYKEHLPRLGKGCPAASCLAEPAWGWAGLGRGLCGGEGPGVWGVLPELGLRLPPGKPAELQRRVSADGQPFQPGDKVTCLLDTDVLREMQEGHGGWNPRMAEVSCPAHQPCALPSPRPWTPSHSLHDPPQFIGQTGTVHRITDRGDVRVQFSHETRWTFHPGALTKVHGGRGEPCPFPVHPSVDLLIPEEEERAWGVQHNSFWVGDVVRVMDDLDTVKRLQAGQASGPMTWRLPACDPPSSQALGQVGKVVKVFGDGNLRVAVGGQLWTFSPSCLLAYRPEEDANLDVAERARENKSSLSVVLDKLRAQKSDLEHPGRLVVEAALGNVARALDLLRRHPEQARSRGAPSSQAWPAPGGGAGTDQQCSQQVDTKNQGRTALQVAAYLGQAELLRLLLQARAGADLPDEEGNTALHYAALGNQPEAARLLLAAGCQANALNGTRSTALHVAVQRGFLEVVRALCELGCDVNLPDAQANTPLHYAISAGAGASGIVEVLTEVPGIDVTATNSQGFTLLHHASLKGHTLAVRRILAWARQLVDAKKEDGFTAVHLAALNNHREVAQILIQEVRTEPPCLGWESGPTGPRLSLCPAPQGRCDVNVRNRKLQSPLHLAVQQAHVGLVPLLVDAGCSVNAEDEEGDTALHVALRRHQLQPLAADGPRGDPGTLQLLSRLQASGLPASAELTVGRAIACFLALEGADVSYANHRGRSPLDLAVEGRVLKALQGCAQRFRERQAGGGAAPDPRLVLSTPSTTSNLHVAVPAGPEAAECLVCSELALLVLFSPCQHRTVCEGECGARGWGGGEEEEGGGVAPPNGAPPLAECARRMKKCIRCQVLISKKLRPDGTEVASTALAPGPPRQLVEELQSRYRQMEERITCPICIDSHIRLVFQCGHGACAPCGAALSACPSAASPSATASRSSYSRAPPPCSGPSTIALESPPPRVL</sequence>
<keyword evidence="12" id="KW-0914">Notch signaling pathway</keyword>
<feature type="compositionally biased region" description="Low complexity" evidence="20">
    <location>
        <begin position="1164"/>
        <end position="1174"/>
    </location>
</feature>
<dbReference type="Gene3D" id="2.30.30.40">
    <property type="entry name" value="SH3 Domains"/>
    <property type="match status" value="2"/>
</dbReference>
<dbReference type="Pfam" id="PF06701">
    <property type="entry name" value="MIB_HERC2"/>
    <property type="match status" value="2"/>
</dbReference>
<dbReference type="Gene3D" id="1.25.40.20">
    <property type="entry name" value="Ankyrin repeat-containing domain"/>
    <property type="match status" value="3"/>
</dbReference>
<evidence type="ECO:0000256" key="4">
    <source>
        <dbReference type="ARBA" id="ARBA00012483"/>
    </source>
</evidence>
<dbReference type="EMBL" id="JAULJE010000008">
    <property type="protein sequence ID" value="KAK1340597.1"/>
    <property type="molecule type" value="Genomic_DNA"/>
</dbReference>
<feature type="region of interest" description="Disordered" evidence="20">
    <location>
        <begin position="1164"/>
        <end position="1195"/>
    </location>
</feature>
<dbReference type="PROSITE" id="PS51416">
    <property type="entry name" value="MIB_HERC2"/>
    <property type="match status" value="2"/>
</dbReference>
<evidence type="ECO:0000256" key="16">
    <source>
        <dbReference type="ARBA" id="ARBA00078905"/>
    </source>
</evidence>
<evidence type="ECO:0000313" key="24">
    <source>
        <dbReference type="Proteomes" id="UP001177744"/>
    </source>
</evidence>
<evidence type="ECO:0000259" key="21">
    <source>
        <dbReference type="PROSITE" id="PS50135"/>
    </source>
</evidence>
<evidence type="ECO:0000256" key="18">
    <source>
        <dbReference type="PROSITE-ProRule" id="PRU00023"/>
    </source>
</evidence>
<feature type="repeat" description="ANK" evidence="18">
    <location>
        <begin position="795"/>
        <end position="817"/>
    </location>
</feature>
<feature type="region of interest" description="Disordered" evidence="20">
    <location>
        <begin position="157"/>
        <end position="204"/>
    </location>
</feature>
<dbReference type="Proteomes" id="UP001177744">
    <property type="component" value="Unassembled WGS sequence"/>
</dbReference>
<feature type="domain" description="ZZ-type" evidence="21">
    <location>
        <begin position="86"/>
        <end position="138"/>
    </location>
</feature>
<feature type="repeat" description="ANK" evidence="18">
    <location>
        <begin position="626"/>
        <end position="658"/>
    </location>
</feature>
<dbReference type="GO" id="GO:0016567">
    <property type="term" value="P:protein ubiquitination"/>
    <property type="evidence" value="ECO:0007669"/>
    <property type="project" value="InterPro"/>
</dbReference>
<dbReference type="SUPFAM" id="SSF48403">
    <property type="entry name" value="Ankyrin repeat"/>
    <property type="match status" value="2"/>
</dbReference>
<dbReference type="InterPro" id="IPR042056">
    <property type="entry name" value="MIB1/2_ZZ"/>
</dbReference>
<comment type="subcellular location">
    <subcellularLocation>
        <location evidence="2">Cytoplasm</location>
    </subcellularLocation>
</comment>
<gene>
    <name evidence="23" type="ORF">QTO34_019168</name>
</gene>
<organism evidence="23 24">
    <name type="scientific">Cnephaeus nilssonii</name>
    <name type="common">Northern bat</name>
    <name type="synonym">Eptesicus nilssonii</name>
    <dbReference type="NCBI Taxonomy" id="3371016"/>
    <lineage>
        <taxon>Eukaryota</taxon>
        <taxon>Metazoa</taxon>
        <taxon>Chordata</taxon>
        <taxon>Craniata</taxon>
        <taxon>Vertebrata</taxon>
        <taxon>Euteleostomi</taxon>
        <taxon>Mammalia</taxon>
        <taxon>Eutheria</taxon>
        <taxon>Laurasiatheria</taxon>
        <taxon>Chiroptera</taxon>
        <taxon>Yangochiroptera</taxon>
        <taxon>Vespertilionidae</taxon>
        <taxon>Cnephaeus</taxon>
    </lineage>
</organism>
<dbReference type="Pfam" id="PF13857">
    <property type="entry name" value="Ank_5"/>
    <property type="match status" value="1"/>
</dbReference>
<keyword evidence="13 18" id="KW-0040">ANK repeat</keyword>
<accession>A0AA40I050</accession>
<keyword evidence="8" id="KW-0677">Repeat</keyword>
<protein>
    <recommendedName>
        <fullName evidence="15">E3 ubiquitin-protein ligase MIB2</fullName>
        <ecNumber evidence="4">2.3.2.27</ecNumber>
    </recommendedName>
    <alternativeName>
        <fullName evidence="16">Mind bomb homolog 2</fullName>
    </alternativeName>
    <alternativeName>
        <fullName evidence="17">RING-type E3 ubiquitin transferase MIB2</fullName>
    </alternativeName>
</protein>
<feature type="repeat" description="ANK" evidence="18">
    <location>
        <begin position="855"/>
        <end position="887"/>
    </location>
</feature>
<dbReference type="FunFam" id="3.30.60.90:FF:000004">
    <property type="entry name" value="Putative E3 ubiquitin-protein ligase MIB2"/>
    <property type="match status" value="1"/>
</dbReference>
<dbReference type="InterPro" id="IPR002110">
    <property type="entry name" value="Ankyrin_rpt"/>
</dbReference>
<evidence type="ECO:0000256" key="2">
    <source>
        <dbReference type="ARBA" id="ARBA00004496"/>
    </source>
</evidence>
<dbReference type="InterPro" id="IPR037252">
    <property type="entry name" value="Mib_Herc2_sf"/>
</dbReference>
<dbReference type="PROSITE" id="PS01357">
    <property type="entry name" value="ZF_ZZ_1"/>
    <property type="match status" value="1"/>
</dbReference>
<feature type="compositionally biased region" description="Polar residues" evidence="20">
    <location>
        <begin position="613"/>
        <end position="623"/>
    </location>
</feature>
<evidence type="ECO:0000256" key="3">
    <source>
        <dbReference type="ARBA" id="ARBA00004906"/>
    </source>
</evidence>
<feature type="region of interest" description="Disordered" evidence="20">
    <location>
        <begin position="590"/>
        <end position="623"/>
    </location>
</feature>
<comment type="pathway">
    <text evidence="3">Protein modification; protein ubiquitination.</text>
</comment>
<dbReference type="Pfam" id="PF00023">
    <property type="entry name" value="Ank"/>
    <property type="match status" value="1"/>
</dbReference>
<evidence type="ECO:0000256" key="7">
    <source>
        <dbReference type="ARBA" id="ARBA00022723"/>
    </source>
</evidence>
<dbReference type="InterPro" id="IPR040847">
    <property type="entry name" value="SH3_15"/>
</dbReference>
<dbReference type="CDD" id="cd02339">
    <property type="entry name" value="ZZ_Mind_bomb"/>
    <property type="match status" value="1"/>
</dbReference>
<evidence type="ECO:0000256" key="15">
    <source>
        <dbReference type="ARBA" id="ARBA00071885"/>
    </source>
</evidence>
<keyword evidence="11" id="KW-0862">Zinc</keyword>
<dbReference type="Gene3D" id="3.30.40.10">
    <property type="entry name" value="Zinc/RING finger domain, C3HC4 (zinc finger)"/>
    <property type="match status" value="1"/>
</dbReference>
<keyword evidence="9 19" id="KW-0863">Zinc-finger</keyword>
<dbReference type="PROSITE" id="PS50088">
    <property type="entry name" value="ANK_REPEAT"/>
    <property type="match status" value="5"/>
</dbReference>
<evidence type="ECO:0000256" key="5">
    <source>
        <dbReference type="ARBA" id="ARBA00022490"/>
    </source>
</evidence>
<reference evidence="23" key="1">
    <citation type="submission" date="2023-06" db="EMBL/GenBank/DDBJ databases">
        <title>Reference genome for the Northern bat (Eptesicus nilssonii), a most northern bat species.</title>
        <authorList>
            <person name="Laine V.N."/>
            <person name="Pulliainen A.T."/>
            <person name="Lilley T.M."/>
        </authorList>
    </citation>
    <scope>NUCLEOTIDE SEQUENCE</scope>
    <source>
        <strain evidence="23">BLF_Eptnil</strain>
        <tissue evidence="23">Kidney</tissue>
    </source>
</reference>
<dbReference type="PANTHER" id="PTHR24202">
    <property type="entry name" value="E3 UBIQUITIN-PROTEIN LIGASE MIB2"/>
    <property type="match status" value="1"/>
</dbReference>
<name>A0AA40I050_CNENI</name>
<dbReference type="AlphaFoldDB" id="A0AA40I050"/>
<evidence type="ECO:0000256" key="11">
    <source>
        <dbReference type="ARBA" id="ARBA00022833"/>
    </source>
</evidence>
<feature type="domain" description="MIB/HERC2" evidence="22">
    <location>
        <begin position="169"/>
        <end position="247"/>
    </location>
</feature>
<dbReference type="PROSITE" id="PS50297">
    <property type="entry name" value="ANK_REP_REGION"/>
    <property type="match status" value="5"/>
</dbReference>
<comment type="catalytic activity">
    <reaction evidence="1">
        <text>S-ubiquitinyl-[E2 ubiquitin-conjugating enzyme]-L-cysteine + [acceptor protein]-L-lysine = [E2 ubiquitin-conjugating enzyme]-L-cysteine + N(6)-ubiquitinyl-[acceptor protein]-L-lysine.</text>
        <dbReference type="EC" id="2.3.2.27"/>
    </reaction>
</comment>
<dbReference type="SMART" id="SM00291">
    <property type="entry name" value="ZnF_ZZ"/>
    <property type="match status" value="1"/>
</dbReference>
<keyword evidence="10" id="KW-0833">Ubl conjugation pathway</keyword>
<dbReference type="GO" id="GO:0005737">
    <property type="term" value="C:cytoplasm"/>
    <property type="evidence" value="ECO:0007669"/>
    <property type="project" value="UniProtKB-SubCell"/>
</dbReference>
<keyword evidence="7" id="KW-0479">Metal-binding</keyword>
<evidence type="ECO:0000256" key="9">
    <source>
        <dbReference type="ARBA" id="ARBA00022771"/>
    </source>
</evidence>
<dbReference type="EC" id="2.3.2.27" evidence="4"/>
<dbReference type="PROSITE" id="PS50135">
    <property type="entry name" value="ZF_ZZ_2"/>
    <property type="match status" value="1"/>
</dbReference>
<keyword evidence="5" id="KW-0963">Cytoplasm</keyword>
<dbReference type="GO" id="GO:0061630">
    <property type="term" value="F:ubiquitin protein ligase activity"/>
    <property type="evidence" value="ECO:0007669"/>
    <property type="project" value="UniProtKB-EC"/>
</dbReference>
<comment type="function">
    <text evidence="14">E3 ubiquitin-protein ligase that mediates ubiquitination of Delta receptors, which act as ligands of Notch proteins. Positively regulates the Delta-mediated Notch signaling by ubiquitinating the intracellular domain of Delta, leading to endocytosis of Delta receptors.</text>
</comment>
<keyword evidence="6" id="KW-0808">Transferase</keyword>
<dbReference type="InterPro" id="IPR010606">
    <property type="entry name" value="Mib_Herc2"/>
</dbReference>
<dbReference type="Pfam" id="PF00569">
    <property type="entry name" value="ZZ"/>
    <property type="match status" value="1"/>
</dbReference>